<evidence type="ECO:0000313" key="1">
    <source>
        <dbReference type="EMBL" id="KAF2768702.1"/>
    </source>
</evidence>
<dbReference type="EMBL" id="ML995841">
    <property type="protein sequence ID" value="KAF2768702.1"/>
    <property type="molecule type" value="Genomic_DNA"/>
</dbReference>
<accession>A0A6G1L7Y3</accession>
<proteinExistence type="predicted"/>
<sequence length="102" mass="11440">MNHPMALGLFGSARRMGRYCDNSTLTVRDAEPTSGICHESFISIQYVSQNEKLVHLLLQQKSLGGGFRSDDRRRPASCSLYLRLRDELLPNAVASLILERSC</sequence>
<evidence type="ECO:0000313" key="2">
    <source>
        <dbReference type="Proteomes" id="UP000799436"/>
    </source>
</evidence>
<reference evidence="1" key="1">
    <citation type="journal article" date="2020" name="Stud. Mycol.">
        <title>101 Dothideomycetes genomes: a test case for predicting lifestyles and emergence of pathogens.</title>
        <authorList>
            <person name="Haridas S."/>
            <person name="Albert R."/>
            <person name="Binder M."/>
            <person name="Bloem J."/>
            <person name="Labutti K."/>
            <person name="Salamov A."/>
            <person name="Andreopoulos B."/>
            <person name="Baker S."/>
            <person name="Barry K."/>
            <person name="Bills G."/>
            <person name="Bluhm B."/>
            <person name="Cannon C."/>
            <person name="Castanera R."/>
            <person name="Culley D."/>
            <person name="Daum C."/>
            <person name="Ezra D."/>
            <person name="Gonzalez J."/>
            <person name="Henrissat B."/>
            <person name="Kuo A."/>
            <person name="Liang C."/>
            <person name="Lipzen A."/>
            <person name="Lutzoni F."/>
            <person name="Magnuson J."/>
            <person name="Mondo S."/>
            <person name="Nolan M."/>
            <person name="Ohm R."/>
            <person name="Pangilinan J."/>
            <person name="Park H.-J."/>
            <person name="Ramirez L."/>
            <person name="Alfaro M."/>
            <person name="Sun H."/>
            <person name="Tritt A."/>
            <person name="Yoshinaga Y."/>
            <person name="Zwiers L.-H."/>
            <person name="Turgeon B."/>
            <person name="Goodwin S."/>
            <person name="Spatafora J."/>
            <person name="Crous P."/>
            <person name="Grigoriev I."/>
        </authorList>
    </citation>
    <scope>NUCLEOTIDE SEQUENCE</scope>
    <source>
        <strain evidence="1">CBS 116005</strain>
    </source>
</reference>
<dbReference type="Proteomes" id="UP000799436">
    <property type="component" value="Unassembled WGS sequence"/>
</dbReference>
<protein>
    <submittedName>
        <fullName evidence="1">Uncharacterized protein</fullName>
    </submittedName>
</protein>
<organism evidence="1 2">
    <name type="scientific">Teratosphaeria nubilosa</name>
    <dbReference type="NCBI Taxonomy" id="161662"/>
    <lineage>
        <taxon>Eukaryota</taxon>
        <taxon>Fungi</taxon>
        <taxon>Dikarya</taxon>
        <taxon>Ascomycota</taxon>
        <taxon>Pezizomycotina</taxon>
        <taxon>Dothideomycetes</taxon>
        <taxon>Dothideomycetidae</taxon>
        <taxon>Mycosphaerellales</taxon>
        <taxon>Teratosphaeriaceae</taxon>
        <taxon>Teratosphaeria</taxon>
    </lineage>
</organism>
<name>A0A6G1L7Y3_9PEZI</name>
<keyword evidence="2" id="KW-1185">Reference proteome</keyword>
<dbReference type="AlphaFoldDB" id="A0A6G1L7Y3"/>
<gene>
    <name evidence="1" type="ORF">EJ03DRAFT_113794</name>
</gene>